<dbReference type="PROSITE" id="PS51186">
    <property type="entry name" value="GNAT"/>
    <property type="match status" value="1"/>
</dbReference>
<dbReference type="Pfam" id="PF00583">
    <property type="entry name" value="Acetyltransf_1"/>
    <property type="match status" value="1"/>
</dbReference>
<dbReference type="InterPro" id="IPR000182">
    <property type="entry name" value="GNAT_dom"/>
</dbReference>
<dbReference type="CDD" id="cd04301">
    <property type="entry name" value="NAT_SF"/>
    <property type="match status" value="1"/>
</dbReference>
<dbReference type="InterPro" id="IPR016181">
    <property type="entry name" value="Acyl_CoA_acyltransferase"/>
</dbReference>
<reference evidence="2" key="1">
    <citation type="submission" date="2020-02" db="EMBL/GenBank/DDBJ databases">
        <authorList>
            <person name="Meier V. D."/>
        </authorList>
    </citation>
    <scope>NUCLEOTIDE SEQUENCE</scope>
    <source>
        <strain evidence="2">AVDCRST_MAG37</strain>
    </source>
</reference>
<name>A0A6J4QLU4_9ACTN</name>
<evidence type="ECO:0000259" key="1">
    <source>
        <dbReference type="PROSITE" id="PS51186"/>
    </source>
</evidence>
<sequence length="131" mass="14819">MRFFGSLEELPDRKAKSFASTDGSNHLGLVALDPDDPDEIIGIVRFDRESDSEKAEYAALVEDRWQDQGVGTALTRILIDEARAKGIRFFFALVKGDNKLMLNVLRHLNLPEQEHQDKEPAVKRIEVELPS</sequence>
<dbReference type="Gene3D" id="3.40.630.30">
    <property type="match status" value="1"/>
</dbReference>
<feature type="domain" description="N-acetyltransferase" evidence="1">
    <location>
        <begin position="1"/>
        <end position="131"/>
    </location>
</feature>
<protein>
    <recommendedName>
        <fullName evidence="1">N-acetyltransferase domain-containing protein</fullName>
    </recommendedName>
</protein>
<accession>A0A6J4QLU4</accession>
<proteinExistence type="predicted"/>
<dbReference type="AlphaFoldDB" id="A0A6J4QLU4"/>
<dbReference type="EMBL" id="CADCVD010000101">
    <property type="protein sequence ID" value="CAA9448705.1"/>
    <property type="molecule type" value="Genomic_DNA"/>
</dbReference>
<dbReference type="GO" id="GO:0016747">
    <property type="term" value="F:acyltransferase activity, transferring groups other than amino-acyl groups"/>
    <property type="evidence" value="ECO:0007669"/>
    <property type="project" value="InterPro"/>
</dbReference>
<gene>
    <name evidence="2" type="ORF">AVDCRST_MAG37-2102</name>
</gene>
<dbReference type="SUPFAM" id="SSF55729">
    <property type="entry name" value="Acyl-CoA N-acyltransferases (Nat)"/>
    <property type="match status" value="1"/>
</dbReference>
<organism evidence="2">
    <name type="scientific">uncultured Rubrobacteraceae bacterium</name>
    <dbReference type="NCBI Taxonomy" id="349277"/>
    <lineage>
        <taxon>Bacteria</taxon>
        <taxon>Bacillati</taxon>
        <taxon>Actinomycetota</taxon>
        <taxon>Rubrobacteria</taxon>
        <taxon>Rubrobacterales</taxon>
        <taxon>Rubrobacteraceae</taxon>
        <taxon>environmental samples</taxon>
    </lineage>
</organism>
<evidence type="ECO:0000313" key="2">
    <source>
        <dbReference type="EMBL" id="CAA9448705.1"/>
    </source>
</evidence>